<name>A0AAV0HVD3_9ROSI</name>
<dbReference type="EMBL" id="CAMGYJ010000003">
    <property type="protein sequence ID" value="CAI0389141.1"/>
    <property type="molecule type" value="Genomic_DNA"/>
</dbReference>
<evidence type="ECO:0000313" key="2">
    <source>
        <dbReference type="EMBL" id="CAI0389141.1"/>
    </source>
</evidence>
<reference evidence="2" key="1">
    <citation type="submission" date="2022-08" db="EMBL/GenBank/DDBJ databases">
        <authorList>
            <person name="Gutierrez-Valencia J."/>
        </authorList>
    </citation>
    <scope>NUCLEOTIDE SEQUENCE</scope>
</reference>
<sequence length="120" mass="13504">MTLLRRREISRSPPQFGRQLGGSRGRNALEPCSGWCSITVCSLTPKGFAGTCRRWTNVQYVGKDQRPPFMSFESLWLNHNAWVFEKHIAVPASLAARVRMIRQQVLAATQAAQTVMGENQ</sequence>
<evidence type="ECO:0000256" key="1">
    <source>
        <dbReference type="SAM" id="MobiDB-lite"/>
    </source>
</evidence>
<feature type="compositionally biased region" description="Basic and acidic residues" evidence="1">
    <location>
        <begin position="1"/>
        <end position="10"/>
    </location>
</feature>
<feature type="region of interest" description="Disordered" evidence="1">
    <location>
        <begin position="1"/>
        <end position="23"/>
    </location>
</feature>
<comment type="caution">
    <text evidence="2">The sequence shown here is derived from an EMBL/GenBank/DDBJ whole genome shotgun (WGS) entry which is preliminary data.</text>
</comment>
<organism evidence="2 3">
    <name type="scientific">Linum tenue</name>
    <dbReference type="NCBI Taxonomy" id="586396"/>
    <lineage>
        <taxon>Eukaryota</taxon>
        <taxon>Viridiplantae</taxon>
        <taxon>Streptophyta</taxon>
        <taxon>Embryophyta</taxon>
        <taxon>Tracheophyta</taxon>
        <taxon>Spermatophyta</taxon>
        <taxon>Magnoliopsida</taxon>
        <taxon>eudicotyledons</taxon>
        <taxon>Gunneridae</taxon>
        <taxon>Pentapetalae</taxon>
        <taxon>rosids</taxon>
        <taxon>fabids</taxon>
        <taxon>Malpighiales</taxon>
        <taxon>Linaceae</taxon>
        <taxon>Linum</taxon>
    </lineage>
</organism>
<evidence type="ECO:0000313" key="3">
    <source>
        <dbReference type="Proteomes" id="UP001154282"/>
    </source>
</evidence>
<dbReference type="Proteomes" id="UP001154282">
    <property type="component" value="Unassembled WGS sequence"/>
</dbReference>
<proteinExistence type="predicted"/>
<protein>
    <submittedName>
        <fullName evidence="2">Uncharacterized protein</fullName>
    </submittedName>
</protein>
<keyword evidence="3" id="KW-1185">Reference proteome</keyword>
<gene>
    <name evidence="2" type="ORF">LITE_LOCUS6104</name>
</gene>
<accession>A0AAV0HVD3</accession>
<dbReference type="AlphaFoldDB" id="A0AAV0HVD3"/>